<evidence type="ECO:0000313" key="2">
    <source>
        <dbReference type="Proteomes" id="UP001186944"/>
    </source>
</evidence>
<comment type="caution">
    <text evidence="1">The sequence shown here is derived from an EMBL/GenBank/DDBJ whole genome shotgun (WGS) entry which is preliminary data.</text>
</comment>
<sequence>MSFRESHCFCVEPEGIDSNYESRPIADCNYTCNMKPDEYCGSNRNSTIYNIYSVVEPYEESNIFTDIYTSGEGLCLLYKLRQGEINASVCDDDSANRIACRDESLKRCQAIFVENGEICFNESKCDALEGVHYACKTGERYLASDFNFTYRYIDDMLSINNPNFADYLSSIYPSELEV</sequence>
<reference evidence="1" key="1">
    <citation type="submission" date="2019-08" db="EMBL/GenBank/DDBJ databases">
        <title>The improved chromosome-level genome for the pearl oyster Pinctada fucata martensii using PacBio sequencing and Hi-C.</title>
        <authorList>
            <person name="Zheng Z."/>
        </authorList>
    </citation>
    <scope>NUCLEOTIDE SEQUENCE</scope>
    <source>
        <strain evidence="1">ZZ-2019</strain>
        <tissue evidence="1">Adductor muscle</tissue>
    </source>
</reference>
<dbReference type="EMBL" id="VSWD01000006">
    <property type="protein sequence ID" value="KAK3099325.1"/>
    <property type="molecule type" value="Genomic_DNA"/>
</dbReference>
<name>A0AA88YLF5_PINIB</name>
<dbReference type="AlphaFoldDB" id="A0AA88YLF5"/>
<protein>
    <submittedName>
        <fullName evidence="1">Uncharacterized protein</fullName>
    </submittedName>
</protein>
<proteinExistence type="predicted"/>
<evidence type="ECO:0000313" key="1">
    <source>
        <dbReference type="EMBL" id="KAK3099325.1"/>
    </source>
</evidence>
<organism evidence="1 2">
    <name type="scientific">Pinctada imbricata</name>
    <name type="common">Atlantic pearl-oyster</name>
    <name type="synonym">Pinctada martensii</name>
    <dbReference type="NCBI Taxonomy" id="66713"/>
    <lineage>
        <taxon>Eukaryota</taxon>
        <taxon>Metazoa</taxon>
        <taxon>Spiralia</taxon>
        <taxon>Lophotrochozoa</taxon>
        <taxon>Mollusca</taxon>
        <taxon>Bivalvia</taxon>
        <taxon>Autobranchia</taxon>
        <taxon>Pteriomorphia</taxon>
        <taxon>Pterioida</taxon>
        <taxon>Pterioidea</taxon>
        <taxon>Pteriidae</taxon>
        <taxon>Pinctada</taxon>
    </lineage>
</organism>
<gene>
    <name evidence="1" type="ORF">FSP39_002663</name>
</gene>
<keyword evidence="2" id="KW-1185">Reference proteome</keyword>
<accession>A0AA88YLF5</accession>
<dbReference type="Proteomes" id="UP001186944">
    <property type="component" value="Unassembled WGS sequence"/>
</dbReference>